<dbReference type="InterPro" id="IPR011008">
    <property type="entry name" value="Dimeric_a/b-barrel"/>
</dbReference>
<dbReference type="PANTHER" id="PTHR30154">
    <property type="entry name" value="LEUCINE-RESPONSIVE REGULATORY PROTEIN"/>
    <property type="match status" value="1"/>
</dbReference>
<dbReference type="GO" id="GO:0005829">
    <property type="term" value="C:cytosol"/>
    <property type="evidence" value="ECO:0007669"/>
    <property type="project" value="TreeGrafter"/>
</dbReference>
<dbReference type="SUPFAM" id="SSF54909">
    <property type="entry name" value="Dimeric alpha+beta barrel"/>
    <property type="match status" value="1"/>
</dbReference>
<dbReference type="Gene3D" id="1.10.10.10">
    <property type="entry name" value="Winged helix-like DNA-binding domain superfamily/Winged helix DNA-binding domain"/>
    <property type="match status" value="1"/>
</dbReference>
<dbReference type="SUPFAM" id="SSF46785">
    <property type="entry name" value="Winged helix' DNA-binding domain"/>
    <property type="match status" value="1"/>
</dbReference>
<dbReference type="InterPro" id="IPR000485">
    <property type="entry name" value="AsnC-type_HTH_dom"/>
</dbReference>
<dbReference type="SMART" id="SM00344">
    <property type="entry name" value="HTH_ASNC"/>
    <property type="match status" value="1"/>
</dbReference>
<dbReference type="Proteomes" id="UP000323824">
    <property type="component" value="Chromosome"/>
</dbReference>
<dbReference type="GO" id="GO:0043565">
    <property type="term" value="F:sequence-specific DNA binding"/>
    <property type="evidence" value="ECO:0007669"/>
    <property type="project" value="InterPro"/>
</dbReference>
<dbReference type="Pfam" id="PF01037">
    <property type="entry name" value="AsnC_trans_reg"/>
    <property type="match status" value="1"/>
</dbReference>
<keyword evidence="6" id="KW-1185">Reference proteome</keyword>
<evidence type="ECO:0000259" key="4">
    <source>
        <dbReference type="Pfam" id="PF01037"/>
    </source>
</evidence>
<keyword evidence="3" id="KW-0804">Transcription</keyword>
<dbReference type="InterPro" id="IPR036390">
    <property type="entry name" value="WH_DNA-bd_sf"/>
</dbReference>
<accession>A0A5C1QEW7</accession>
<dbReference type="PRINTS" id="PR00033">
    <property type="entry name" value="HTHASNC"/>
</dbReference>
<evidence type="ECO:0000256" key="2">
    <source>
        <dbReference type="ARBA" id="ARBA00023125"/>
    </source>
</evidence>
<dbReference type="EMBL" id="CP035807">
    <property type="protein sequence ID" value="QEN05234.1"/>
    <property type="molecule type" value="Genomic_DNA"/>
</dbReference>
<proteinExistence type="predicted"/>
<name>A0A5C1QEW7_9SPIO</name>
<evidence type="ECO:0000313" key="5">
    <source>
        <dbReference type="EMBL" id="QEN05234.1"/>
    </source>
</evidence>
<dbReference type="AlphaFoldDB" id="A0A5C1QEW7"/>
<evidence type="ECO:0000313" key="6">
    <source>
        <dbReference type="Proteomes" id="UP000323824"/>
    </source>
</evidence>
<evidence type="ECO:0000256" key="3">
    <source>
        <dbReference type="ARBA" id="ARBA00023163"/>
    </source>
</evidence>
<dbReference type="KEGG" id="sper:EW093_11095"/>
<dbReference type="OrthoDB" id="529868at2"/>
<keyword evidence="2" id="KW-0238">DNA-binding</keyword>
<keyword evidence="1" id="KW-0805">Transcription regulation</keyword>
<reference evidence="5 6" key="1">
    <citation type="submission" date="2019-02" db="EMBL/GenBank/DDBJ databases">
        <authorList>
            <person name="Fomenkov A."/>
            <person name="Dubinina G."/>
            <person name="Grabovich M."/>
            <person name="Vincze T."/>
            <person name="Roberts R.J."/>
        </authorList>
    </citation>
    <scope>NUCLEOTIDE SEQUENCE [LARGE SCALE GENOMIC DNA]</scope>
    <source>
        <strain evidence="5 6">P</strain>
    </source>
</reference>
<gene>
    <name evidence="5" type="ORF">EW093_11095</name>
</gene>
<dbReference type="RefSeq" id="WP_149568473.1">
    <property type="nucleotide sequence ID" value="NZ_CP035807.1"/>
</dbReference>
<feature type="domain" description="Transcription regulator AsnC/Lrp ligand binding" evidence="4">
    <location>
        <begin position="73"/>
        <end position="139"/>
    </location>
</feature>
<dbReference type="PANTHER" id="PTHR30154:SF34">
    <property type="entry name" value="TRANSCRIPTIONAL REGULATOR AZLB"/>
    <property type="match status" value="1"/>
</dbReference>
<dbReference type="Pfam" id="PF13412">
    <property type="entry name" value="HTH_24"/>
    <property type="match status" value="1"/>
</dbReference>
<dbReference type="InterPro" id="IPR019887">
    <property type="entry name" value="Tscrpt_reg_AsnC/Lrp_C"/>
</dbReference>
<dbReference type="InterPro" id="IPR019888">
    <property type="entry name" value="Tscrpt_reg_AsnC-like"/>
</dbReference>
<reference evidence="5 6" key="2">
    <citation type="submission" date="2019-09" db="EMBL/GenBank/DDBJ databases">
        <title>Complete Genome Sequence and Methylome Analysis of free living Spirochaetas.</title>
        <authorList>
            <person name="Leshcheva N."/>
            <person name="Mikheeva N."/>
        </authorList>
    </citation>
    <scope>NUCLEOTIDE SEQUENCE [LARGE SCALE GENOMIC DNA]</scope>
    <source>
        <strain evidence="5 6">P</strain>
    </source>
</reference>
<dbReference type="InterPro" id="IPR036388">
    <property type="entry name" value="WH-like_DNA-bd_sf"/>
</dbReference>
<dbReference type="Gene3D" id="3.30.70.920">
    <property type="match status" value="1"/>
</dbReference>
<organism evidence="5 6">
    <name type="scientific">Thiospirochaeta perfilievii</name>
    <dbReference type="NCBI Taxonomy" id="252967"/>
    <lineage>
        <taxon>Bacteria</taxon>
        <taxon>Pseudomonadati</taxon>
        <taxon>Spirochaetota</taxon>
        <taxon>Spirochaetia</taxon>
        <taxon>Spirochaetales</taxon>
        <taxon>Spirochaetaceae</taxon>
        <taxon>Thiospirochaeta</taxon>
    </lineage>
</organism>
<sequence>MQPDEIDWKIIENIREEHKNNNAIARDLGVSEGMIRQRLKKLKDSGVVKISGLINPDVLENKMLALIAATLVDSSKLTEISERISEFDEVLSVSVSTGRYDIMIEILVESNKGLVKFLTQTLSSVEGISETETFVMLKTFGKYV</sequence>
<evidence type="ECO:0000256" key="1">
    <source>
        <dbReference type="ARBA" id="ARBA00023015"/>
    </source>
</evidence>
<dbReference type="GO" id="GO:0043200">
    <property type="term" value="P:response to amino acid"/>
    <property type="evidence" value="ECO:0007669"/>
    <property type="project" value="TreeGrafter"/>
</dbReference>
<protein>
    <submittedName>
        <fullName evidence="5">Lrp/AsnC family transcriptional regulator</fullName>
    </submittedName>
</protein>